<dbReference type="RefSeq" id="WP_150947324.1">
    <property type="nucleotide sequence ID" value="NZ_VZRB01000006.1"/>
</dbReference>
<keyword evidence="2" id="KW-0472">Membrane</keyword>
<evidence type="ECO:0008006" key="5">
    <source>
        <dbReference type="Google" id="ProtNLM"/>
    </source>
</evidence>
<evidence type="ECO:0000256" key="1">
    <source>
        <dbReference type="SAM" id="MobiDB-lite"/>
    </source>
</evidence>
<gene>
    <name evidence="3" type="ORF">F7R91_11655</name>
</gene>
<name>A0A6H9V1F1_9ACTN</name>
<keyword evidence="2" id="KW-1133">Transmembrane helix</keyword>
<reference evidence="3 4" key="1">
    <citation type="submission" date="2019-09" db="EMBL/GenBank/DDBJ databases">
        <title>Screening of Novel Bioactive Compounds from Soil-Associated.</title>
        <authorList>
            <person name="Zhao S."/>
        </authorList>
    </citation>
    <scope>NUCLEOTIDE SEQUENCE [LARGE SCALE GENOMIC DNA]</scope>
    <source>
        <strain evidence="3 4">HIT-DPA4</strain>
    </source>
</reference>
<feature type="region of interest" description="Disordered" evidence="1">
    <location>
        <begin position="1"/>
        <end position="23"/>
    </location>
</feature>
<feature type="transmembrane region" description="Helical" evidence="2">
    <location>
        <begin position="198"/>
        <end position="220"/>
    </location>
</feature>
<feature type="compositionally biased region" description="Basic and acidic residues" evidence="1">
    <location>
        <begin position="1"/>
        <end position="11"/>
    </location>
</feature>
<evidence type="ECO:0000313" key="3">
    <source>
        <dbReference type="EMBL" id="KAB1147734.1"/>
    </source>
</evidence>
<comment type="caution">
    <text evidence="3">The sequence shown here is derived from an EMBL/GenBank/DDBJ whole genome shotgun (WGS) entry which is preliminary data.</text>
</comment>
<feature type="compositionally biased region" description="Basic and acidic residues" evidence="1">
    <location>
        <begin position="122"/>
        <end position="139"/>
    </location>
</feature>
<keyword evidence="2" id="KW-0812">Transmembrane</keyword>
<organism evidence="3 4">
    <name type="scientific">Streptomyces luteolifulvus</name>
    <dbReference type="NCBI Taxonomy" id="2615112"/>
    <lineage>
        <taxon>Bacteria</taxon>
        <taxon>Bacillati</taxon>
        <taxon>Actinomycetota</taxon>
        <taxon>Actinomycetes</taxon>
        <taxon>Kitasatosporales</taxon>
        <taxon>Streptomycetaceae</taxon>
        <taxon>Streptomyces</taxon>
    </lineage>
</organism>
<feature type="transmembrane region" description="Helical" evidence="2">
    <location>
        <begin position="226"/>
        <end position="251"/>
    </location>
</feature>
<accession>A0A6H9V1F1</accession>
<dbReference type="AlphaFoldDB" id="A0A6H9V1F1"/>
<evidence type="ECO:0000256" key="2">
    <source>
        <dbReference type="SAM" id="Phobius"/>
    </source>
</evidence>
<keyword evidence="4" id="KW-1185">Reference proteome</keyword>
<proteinExistence type="predicted"/>
<dbReference type="Proteomes" id="UP000442707">
    <property type="component" value="Unassembled WGS sequence"/>
</dbReference>
<evidence type="ECO:0000313" key="4">
    <source>
        <dbReference type="Proteomes" id="UP000442707"/>
    </source>
</evidence>
<sequence>MSRPADHRWEVLGEDADPTPGDVHDLNALARRFTATAKTIKDTADALRRVGNQESWDSDAGREFAGKASETAKTVSKAHDRYEVAGEALKKYYTDLETIQDEADGLLGRAEAKAGELATAKSRADNPSKGTDRDAQDKLDGKVTQLQEGLDGLQGKLAGLKERHKSAGDTAAKSIESIVESDGLNDSWLDDLRDTLELISNLAGAISAVCGVMALLVGWIPVIGQAIAGVLGTIALVMTVVSLICHTLLLINGDGSWKDVAMDVLGLATFGIGRVFSAGAKLAATVGRSRVWTAATQYVRAWNPTMSAAARRALVVEMVGARAGAVAHAARPDVSLGAAFKGLPRSFADDLSTIRDNWSDLFKVGDNLSAARDAWNTGGVRGLASMYVGPGMTDELGRMKSIDAGDLNFIGTSDAFKQAFQYNSWALGATGTGAGSDSYSFFKLFGSEPEIDVTGADASLAGT</sequence>
<dbReference type="EMBL" id="VZRB01000006">
    <property type="protein sequence ID" value="KAB1147734.1"/>
    <property type="molecule type" value="Genomic_DNA"/>
</dbReference>
<feature type="region of interest" description="Disordered" evidence="1">
    <location>
        <begin position="116"/>
        <end position="139"/>
    </location>
</feature>
<protein>
    <recommendedName>
        <fullName evidence="5">WXG100 family type VII secretion target</fullName>
    </recommendedName>
</protein>